<dbReference type="Gene3D" id="3.90.1150.10">
    <property type="entry name" value="Aspartate Aminotransferase, domain 1"/>
    <property type="match status" value="1"/>
</dbReference>
<dbReference type="CDD" id="cd00610">
    <property type="entry name" value="OAT_like"/>
    <property type="match status" value="1"/>
</dbReference>
<dbReference type="Pfam" id="PF00202">
    <property type="entry name" value="Aminotran_3"/>
    <property type="match status" value="1"/>
</dbReference>
<keyword evidence="6" id="KW-1185">Reference proteome</keyword>
<dbReference type="SUPFAM" id="SSF53383">
    <property type="entry name" value="PLP-dependent transferases"/>
    <property type="match status" value="1"/>
</dbReference>
<dbReference type="InterPro" id="IPR015424">
    <property type="entry name" value="PyrdxlP-dep_Trfase"/>
</dbReference>
<protein>
    <submittedName>
        <fullName evidence="5">Aspartate aminotransferase family protein</fullName>
    </submittedName>
</protein>
<evidence type="ECO:0000256" key="1">
    <source>
        <dbReference type="ARBA" id="ARBA00001933"/>
    </source>
</evidence>
<dbReference type="Gene3D" id="3.40.640.10">
    <property type="entry name" value="Type I PLP-dependent aspartate aminotransferase-like (Major domain)"/>
    <property type="match status" value="1"/>
</dbReference>
<dbReference type="InterPro" id="IPR015422">
    <property type="entry name" value="PyrdxlP-dep_Trfase_small"/>
</dbReference>
<dbReference type="InterPro" id="IPR049704">
    <property type="entry name" value="Aminotrans_3_PPA_site"/>
</dbReference>
<keyword evidence="5" id="KW-0032">Aminotransferase</keyword>
<evidence type="ECO:0000313" key="6">
    <source>
        <dbReference type="Proteomes" id="UP001204151"/>
    </source>
</evidence>
<dbReference type="GO" id="GO:0008483">
    <property type="term" value="F:transaminase activity"/>
    <property type="evidence" value="ECO:0007669"/>
    <property type="project" value="UniProtKB-KW"/>
</dbReference>
<keyword evidence="3 4" id="KW-0663">Pyridoxal phosphate</keyword>
<evidence type="ECO:0000256" key="2">
    <source>
        <dbReference type="ARBA" id="ARBA00008954"/>
    </source>
</evidence>
<evidence type="ECO:0000256" key="4">
    <source>
        <dbReference type="RuleBase" id="RU003560"/>
    </source>
</evidence>
<dbReference type="InterPro" id="IPR015421">
    <property type="entry name" value="PyrdxlP-dep_Trfase_major"/>
</dbReference>
<dbReference type="PIRSF" id="PIRSF000521">
    <property type="entry name" value="Transaminase_4ab_Lys_Orn"/>
    <property type="match status" value="1"/>
</dbReference>
<evidence type="ECO:0000256" key="3">
    <source>
        <dbReference type="ARBA" id="ARBA00022898"/>
    </source>
</evidence>
<comment type="similarity">
    <text evidence="2 4">Belongs to the class-III pyridoxal-phosphate-dependent aminotransferase family.</text>
</comment>
<proteinExistence type="inferred from homology"/>
<evidence type="ECO:0000313" key="5">
    <source>
        <dbReference type="EMBL" id="MCS0582815.1"/>
    </source>
</evidence>
<dbReference type="PANTHER" id="PTHR45688">
    <property type="match status" value="1"/>
</dbReference>
<keyword evidence="5" id="KW-0808">Transferase</keyword>
<dbReference type="Proteomes" id="UP001204151">
    <property type="component" value="Unassembled WGS sequence"/>
</dbReference>
<accession>A0ABT1ZSF0</accession>
<sequence>MTTTDLNMVNAYIPGRADVGPLTAAMIERRDALLGPAYRLMYEHPLHIVRGEGAWLIDPDGRRYLDVYNNVASLGHCHPAVTEAICAQARTLATNTRYLHDTILELAERLLATVPGTALAHLMLTCSGSEANDLAYRIAQVRTGGTGVIVTDTAYHGFTDAVSKFSPSLGASVDLGAHVRLVPAPRLYHAGGADLAERFTRDVEAAIADLRRHGIRPAALIVDSVFTSDGILPEPAGFLKGAVDAIQRAGGLFIADEVQPGFGRTGAHMWGFQRHGVTPDIVTLGKPMGNGQPVAGLLATTDALAEFGKNSRYFNTFAGNTVSCAAALAVLDTIEREGLVRHAAKVGKILRDGVADLASRHEAIGDVRGVGMFVGVELVSDRASRTPDREFTTRVVNRMRDNGVLLSACAMGHNVLKIRPPLILSADQAGMVIEVLDEALTAARSGHRNRH</sequence>
<dbReference type="PANTHER" id="PTHR45688:SF13">
    <property type="entry name" value="ALANINE--GLYOXYLATE AMINOTRANSFERASE 2-LIKE"/>
    <property type="match status" value="1"/>
</dbReference>
<dbReference type="RefSeq" id="WP_258817406.1">
    <property type="nucleotide sequence ID" value="NZ_JANUGW010000009.1"/>
</dbReference>
<name>A0ABT1ZSF0_9BURK</name>
<organism evidence="5 6">
    <name type="scientific">Massilia pinisoli</name>
    <dbReference type="NCBI Taxonomy" id="1772194"/>
    <lineage>
        <taxon>Bacteria</taxon>
        <taxon>Pseudomonadati</taxon>
        <taxon>Pseudomonadota</taxon>
        <taxon>Betaproteobacteria</taxon>
        <taxon>Burkholderiales</taxon>
        <taxon>Oxalobacteraceae</taxon>
        <taxon>Telluria group</taxon>
        <taxon>Massilia</taxon>
    </lineage>
</organism>
<gene>
    <name evidence="5" type="ORF">NX784_14575</name>
</gene>
<reference evidence="5 6" key="1">
    <citation type="submission" date="2022-08" db="EMBL/GenBank/DDBJ databases">
        <title>Reclassification of Massilia species as members of the genera Telluria, Duganella, Pseudoduganella, Mokoshia gen. nov. and Zemynaea gen. nov. using orthogonal and non-orthogonal genome-based approaches.</title>
        <authorList>
            <person name="Bowman J.P."/>
        </authorList>
    </citation>
    <scope>NUCLEOTIDE SEQUENCE [LARGE SCALE GENOMIC DNA]</scope>
    <source>
        <strain evidence="5 6">JCM 31316</strain>
    </source>
</reference>
<comment type="cofactor">
    <cofactor evidence="1">
        <name>pyridoxal 5'-phosphate</name>
        <dbReference type="ChEBI" id="CHEBI:597326"/>
    </cofactor>
</comment>
<dbReference type="InterPro" id="IPR005814">
    <property type="entry name" value="Aminotrans_3"/>
</dbReference>
<dbReference type="PROSITE" id="PS00600">
    <property type="entry name" value="AA_TRANSFER_CLASS_3"/>
    <property type="match status" value="1"/>
</dbReference>
<dbReference type="EMBL" id="JANUGW010000009">
    <property type="protein sequence ID" value="MCS0582815.1"/>
    <property type="molecule type" value="Genomic_DNA"/>
</dbReference>
<comment type="caution">
    <text evidence="5">The sequence shown here is derived from an EMBL/GenBank/DDBJ whole genome shotgun (WGS) entry which is preliminary data.</text>
</comment>